<keyword evidence="5" id="KW-1185">Reference proteome</keyword>
<gene>
    <name evidence="4" type="ORF">AB6A40_010135</name>
</gene>
<feature type="domain" description="Vta1/callose synthase N-terminal" evidence="3">
    <location>
        <begin position="15"/>
        <end position="67"/>
    </location>
</feature>
<dbReference type="PANTHER" id="PTHR46009:SF1">
    <property type="entry name" value="VACUOLAR PROTEIN SORTING-ASSOCIATED PROTEIN VTA1 HOMOLOG"/>
    <property type="match status" value="1"/>
</dbReference>
<evidence type="ECO:0000313" key="4">
    <source>
        <dbReference type="EMBL" id="MFH4983426.1"/>
    </source>
</evidence>
<dbReference type="Proteomes" id="UP001608902">
    <property type="component" value="Unassembled WGS sequence"/>
</dbReference>
<dbReference type="Gene3D" id="1.25.40.270">
    <property type="entry name" value="Vacuolar protein sorting-associated protein vta1"/>
    <property type="match status" value="1"/>
</dbReference>
<evidence type="ECO:0000256" key="1">
    <source>
        <dbReference type="ARBA" id="ARBA00004308"/>
    </source>
</evidence>
<comment type="caution">
    <text evidence="4">The sequence shown here is derived from an EMBL/GenBank/DDBJ whole genome shotgun (WGS) entry which is preliminary data.</text>
</comment>
<dbReference type="InterPro" id="IPR039431">
    <property type="entry name" value="Vta1/CALS_N"/>
</dbReference>
<evidence type="ECO:0000256" key="2">
    <source>
        <dbReference type="ARBA" id="ARBA00023136"/>
    </source>
</evidence>
<dbReference type="InterPro" id="IPR044538">
    <property type="entry name" value="Vta1-like"/>
</dbReference>
<evidence type="ECO:0000259" key="3">
    <source>
        <dbReference type="Pfam" id="PF04652"/>
    </source>
</evidence>
<reference evidence="4 5" key="1">
    <citation type="submission" date="2024-08" db="EMBL/GenBank/DDBJ databases">
        <title>Gnathostoma spinigerum genome.</title>
        <authorList>
            <person name="Gonzalez-Bertolin B."/>
            <person name="Monzon S."/>
            <person name="Zaballos A."/>
            <person name="Jimenez P."/>
            <person name="Dekumyoy P."/>
            <person name="Varona S."/>
            <person name="Cuesta I."/>
            <person name="Sumanam S."/>
            <person name="Adisakwattana P."/>
            <person name="Gasser R.B."/>
            <person name="Hernandez-Gonzalez A."/>
            <person name="Young N.D."/>
            <person name="Perteguer M.J."/>
        </authorList>
    </citation>
    <scope>NUCLEOTIDE SEQUENCE [LARGE SCALE GENOMIC DNA]</scope>
    <source>
        <strain evidence="4">AL3</strain>
        <tissue evidence="4">Liver</tissue>
    </source>
</reference>
<organism evidence="4 5">
    <name type="scientific">Gnathostoma spinigerum</name>
    <dbReference type="NCBI Taxonomy" id="75299"/>
    <lineage>
        <taxon>Eukaryota</taxon>
        <taxon>Metazoa</taxon>
        <taxon>Ecdysozoa</taxon>
        <taxon>Nematoda</taxon>
        <taxon>Chromadorea</taxon>
        <taxon>Rhabditida</taxon>
        <taxon>Spirurina</taxon>
        <taxon>Gnathostomatomorpha</taxon>
        <taxon>Gnathostomatoidea</taxon>
        <taxon>Gnathostomatidae</taxon>
        <taxon>Gnathostoma</taxon>
    </lineage>
</organism>
<proteinExistence type="predicted"/>
<sequence length="89" mass="10269">MASEPLNIPPALKPIAHYVKIAYQNESRDPVVHYWCLYYAVQTGMKVDKSPPSLQYLSSLLSILENSLIYKKRSQTYQVERNLKQIINA</sequence>
<dbReference type="AlphaFoldDB" id="A0ABD6F0J1"/>
<dbReference type="InterPro" id="IPR023175">
    <property type="entry name" value="Vta1/CALS_N_sf"/>
</dbReference>
<dbReference type="GO" id="GO:0012505">
    <property type="term" value="C:endomembrane system"/>
    <property type="evidence" value="ECO:0007669"/>
    <property type="project" value="UniProtKB-SubCell"/>
</dbReference>
<name>A0ABD6F0J1_9BILA</name>
<comment type="subcellular location">
    <subcellularLocation>
        <location evidence="1">Endomembrane system</location>
    </subcellularLocation>
</comment>
<evidence type="ECO:0000313" key="5">
    <source>
        <dbReference type="Proteomes" id="UP001608902"/>
    </source>
</evidence>
<dbReference type="PANTHER" id="PTHR46009">
    <property type="entry name" value="VACUOLAR PROTEIN SORTING-ASSOCIATED PROTEIN VTA1 HOMOLOG"/>
    <property type="match status" value="1"/>
</dbReference>
<accession>A0ABD6F0J1</accession>
<dbReference type="EMBL" id="JBGFUD010012241">
    <property type="protein sequence ID" value="MFH4983426.1"/>
    <property type="molecule type" value="Genomic_DNA"/>
</dbReference>
<protein>
    <recommendedName>
        <fullName evidence="3">Vta1/callose synthase N-terminal domain-containing protein</fullName>
    </recommendedName>
</protein>
<keyword evidence="2" id="KW-0472">Membrane</keyword>
<dbReference type="Pfam" id="PF04652">
    <property type="entry name" value="Vta1"/>
    <property type="match status" value="1"/>
</dbReference>